<evidence type="ECO:0000313" key="3">
    <source>
        <dbReference type="Proteomes" id="UP000001194"/>
    </source>
</evidence>
<dbReference type="GeneID" id="6085279"/>
<dbReference type="InterPro" id="IPR032675">
    <property type="entry name" value="LRR_dom_sf"/>
</dbReference>
<organism evidence="3">
    <name type="scientific">Laccaria bicolor (strain S238N-H82 / ATCC MYA-4686)</name>
    <name type="common">Bicoloured deceiver</name>
    <name type="synonym">Laccaria laccata var. bicolor</name>
    <dbReference type="NCBI Taxonomy" id="486041"/>
    <lineage>
        <taxon>Eukaryota</taxon>
        <taxon>Fungi</taxon>
        <taxon>Dikarya</taxon>
        <taxon>Basidiomycota</taxon>
        <taxon>Agaricomycotina</taxon>
        <taxon>Agaricomycetes</taxon>
        <taxon>Agaricomycetidae</taxon>
        <taxon>Agaricales</taxon>
        <taxon>Agaricineae</taxon>
        <taxon>Hydnangiaceae</taxon>
        <taxon>Laccaria</taxon>
    </lineage>
</organism>
<dbReference type="AlphaFoldDB" id="B0E0B8"/>
<dbReference type="InParanoid" id="B0E0B8"/>
<dbReference type="Proteomes" id="UP000001194">
    <property type="component" value="Unassembled WGS sequence"/>
</dbReference>
<protein>
    <submittedName>
        <fullName evidence="2">Predicted protein</fullName>
    </submittedName>
</protein>
<dbReference type="HOGENOM" id="CLU_024210_0_0_1"/>
<evidence type="ECO:0000256" key="1">
    <source>
        <dbReference type="SAM" id="MobiDB-lite"/>
    </source>
</evidence>
<name>B0E0B8_LACBS</name>
<reference evidence="2 3" key="1">
    <citation type="journal article" date="2008" name="Nature">
        <title>The genome of Laccaria bicolor provides insights into mycorrhizal symbiosis.</title>
        <authorList>
            <person name="Martin F."/>
            <person name="Aerts A."/>
            <person name="Ahren D."/>
            <person name="Brun A."/>
            <person name="Danchin E.G.J."/>
            <person name="Duchaussoy F."/>
            <person name="Gibon J."/>
            <person name="Kohler A."/>
            <person name="Lindquist E."/>
            <person name="Pereda V."/>
            <person name="Salamov A."/>
            <person name="Shapiro H.J."/>
            <person name="Wuyts J."/>
            <person name="Blaudez D."/>
            <person name="Buee M."/>
            <person name="Brokstein P."/>
            <person name="Canbaeck B."/>
            <person name="Cohen D."/>
            <person name="Courty P.E."/>
            <person name="Coutinho P.M."/>
            <person name="Delaruelle C."/>
            <person name="Detter J.C."/>
            <person name="Deveau A."/>
            <person name="DiFazio S."/>
            <person name="Duplessis S."/>
            <person name="Fraissinet-Tachet L."/>
            <person name="Lucic E."/>
            <person name="Frey-Klett P."/>
            <person name="Fourrey C."/>
            <person name="Feussner I."/>
            <person name="Gay G."/>
            <person name="Grimwood J."/>
            <person name="Hoegger P.J."/>
            <person name="Jain P."/>
            <person name="Kilaru S."/>
            <person name="Labbe J."/>
            <person name="Lin Y.C."/>
            <person name="Legue V."/>
            <person name="Le Tacon F."/>
            <person name="Marmeisse R."/>
            <person name="Melayah D."/>
            <person name="Montanini B."/>
            <person name="Muratet M."/>
            <person name="Nehls U."/>
            <person name="Niculita-Hirzel H."/>
            <person name="Oudot-Le Secq M.P."/>
            <person name="Peter M."/>
            <person name="Quesneville H."/>
            <person name="Rajashekar B."/>
            <person name="Reich M."/>
            <person name="Rouhier N."/>
            <person name="Schmutz J."/>
            <person name="Yin T."/>
            <person name="Chalot M."/>
            <person name="Henrissat B."/>
            <person name="Kuees U."/>
            <person name="Lucas S."/>
            <person name="Van de Peer Y."/>
            <person name="Podila G.K."/>
            <person name="Polle A."/>
            <person name="Pukkila P.J."/>
            <person name="Richardson P.M."/>
            <person name="Rouze P."/>
            <person name="Sanders I.R."/>
            <person name="Stajich J.E."/>
            <person name="Tunlid A."/>
            <person name="Tuskan G."/>
            <person name="Grigoriev I.V."/>
        </authorList>
    </citation>
    <scope>NUCLEOTIDE SEQUENCE [LARGE SCALE GENOMIC DNA]</scope>
    <source>
        <strain evidence="3">S238N-H82 / ATCC MYA-4686</strain>
    </source>
</reference>
<keyword evidence="3" id="KW-1185">Reference proteome</keyword>
<dbReference type="SUPFAM" id="SSF52047">
    <property type="entry name" value="RNI-like"/>
    <property type="match status" value="1"/>
</dbReference>
<feature type="region of interest" description="Disordered" evidence="1">
    <location>
        <begin position="32"/>
        <end position="57"/>
    </location>
</feature>
<evidence type="ECO:0000313" key="2">
    <source>
        <dbReference type="EMBL" id="EDQ99656.1"/>
    </source>
</evidence>
<gene>
    <name evidence="2" type="ORF">LACBIDRAFT_316166</name>
</gene>
<accession>B0E0B8</accession>
<dbReference type="STRING" id="486041.B0E0B8"/>
<dbReference type="EMBL" id="DS547160">
    <property type="protein sequence ID" value="EDQ99656.1"/>
    <property type="molecule type" value="Genomic_DNA"/>
</dbReference>
<dbReference type="KEGG" id="lbc:LACBIDRAFT_316166"/>
<proteinExistence type="predicted"/>
<dbReference type="RefSeq" id="XP_001889633.1">
    <property type="nucleotide sequence ID" value="XM_001889598.1"/>
</dbReference>
<dbReference type="Gene3D" id="3.80.10.10">
    <property type="entry name" value="Ribonuclease Inhibitor"/>
    <property type="match status" value="1"/>
</dbReference>
<sequence length="386" mass="42756">MANISQLTTLATQGNHAATATLELHIRNLCPSKDPSDDSPNWVFDPDAEKWVDQPPPYSPEVKIAEEKMQAMLQVAIASLINLQSLKWRIGGYDSKWTPTAVINAAKTLPLLESLELIVEKTFDMADLRLESLRNLQIIKISSPNNDSFVKTIEPLSLLIVNSPNLHTLHLGPTYSSKASLHRLLRNCPPSLVLPLKHLGLQGFSLKLDRLKKLRLAPTNFETQEESDPAANQFYNLCLGKHTSTLEELIVIAEYEGGWCFGDQALVVISQCKKLKILEGSLVSGALDDAVKSLVDVTTQLPRIEKLTVHPADLKRDFRWNVWANPMMSHVQHVTTQLLGCIREYEATESSKPVPSIFVDSREFTLAPSEGAGSAGGALRYQCDSD</sequence>